<comment type="similarity">
    <text evidence="1">Belongs to the AB hydrolase superfamily. AB hydrolase 2 family.</text>
</comment>
<feature type="domain" description="Phospholipase/carboxylesterase/thioesterase" evidence="2">
    <location>
        <begin position="1"/>
        <end position="164"/>
    </location>
</feature>
<evidence type="ECO:0000313" key="3">
    <source>
        <dbReference type="EMBL" id="PMD37271.1"/>
    </source>
</evidence>
<dbReference type="InterPro" id="IPR003140">
    <property type="entry name" value="PLipase/COase/thioEstase"/>
</dbReference>
<name>A0A2J6RFH4_HYAVF</name>
<feature type="non-terminal residue" evidence="3">
    <location>
        <position position="269"/>
    </location>
</feature>
<dbReference type="SUPFAM" id="SSF53474">
    <property type="entry name" value="alpha/beta-Hydrolases"/>
    <property type="match status" value="1"/>
</dbReference>
<dbReference type="EMBL" id="KZ613949">
    <property type="protein sequence ID" value="PMD37271.1"/>
    <property type="molecule type" value="Genomic_DNA"/>
</dbReference>
<dbReference type="PANTHER" id="PTHR10655:SF63">
    <property type="entry name" value="PHOSPHOLIPASE_CARBOXYLESTERASE_THIOESTERASE DOMAIN-CONTAINING PROTEIN"/>
    <property type="match status" value="1"/>
</dbReference>
<dbReference type="GO" id="GO:0052689">
    <property type="term" value="F:carboxylic ester hydrolase activity"/>
    <property type="evidence" value="ECO:0007669"/>
    <property type="project" value="TreeGrafter"/>
</dbReference>
<keyword evidence="3" id="KW-0378">Hydrolase</keyword>
<organism evidence="3 4">
    <name type="scientific">Hyaloscypha variabilis (strain UAMH 11265 / GT02V1 / F)</name>
    <name type="common">Meliniomyces variabilis</name>
    <dbReference type="NCBI Taxonomy" id="1149755"/>
    <lineage>
        <taxon>Eukaryota</taxon>
        <taxon>Fungi</taxon>
        <taxon>Dikarya</taxon>
        <taxon>Ascomycota</taxon>
        <taxon>Pezizomycotina</taxon>
        <taxon>Leotiomycetes</taxon>
        <taxon>Helotiales</taxon>
        <taxon>Hyaloscyphaceae</taxon>
        <taxon>Hyaloscypha</taxon>
        <taxon>Hyaloscypha variabilis</taxon>
    </lineage>
</organism>
<dbReference type="OrthoDB" id="2418081at2759"/>
<dbReference type="Pfam" id="PF02230">
    <property type="entry name" value="Abhydrolase_2"/>
    <property type="match status" value="2"/>
</dbReference>
<feature type="domain" description="Phospholipase/carboxylesterase/thioesterase" evidence="2">
    <location>
        <begin position="204"/>
        <end position="260"/>
    </location>
</feature>
<dbReference type="Proteomes" id="UP000235786">
    <property type="component" value="Unassembled WGS sequence"/>
</dbReference>
<evidence type="ECO:0000256" key="1">
    <source>
        <dbReference type="ARBA" id="ARBA00006499"/>
    </source>
</evidence>
<feature type="non-terminal residue" evidence="3">
    <location>
        <position position="1"/>
    </location>
</feature>
<evidence type="ECO:0000313" key="4">
    <source>
        <dbReference type="Proteomes" id="UP000235786"/>
    </source>
</evidence>
<dbReference type="STRING" id="1149755.A0A2J6RFH4"/>
<gene>
    <name evidence="3" type="ORF">L207DRAFT_377881</name>
</gene>
<dbReference type="AlphaFoldDB" id="A0A2J6RFH4"/>
<dbReference type="InterPro" id="IPR050565">
    <property type="entry name" value="LYPA1-2/EST-like"/>
</dbReference>
<dbReference type="InterPro" id="IPR029058">
    <property type="entry name" value="AB_hydrolase_fold"/>
</dbReference>
<dbReference type="GO" id="GO:0008474">
    <property type="term" value="F:palmitoyl-(protein) hydrolase activity"/>
    <property type="evidence" value="ECO:0007669"/>
    <property type="project" value="TreeGrafter"/>
</dbReference>
<keyword evidence="4" id="KW-1185">Reference proteome</keyword>
<dbReference type="Gene3D" id="3.40.50.1820">
    <property type="entry name" value="alpha/beta hydrolase"/>
    <property type="match status" value="1"/>
</dbReference>
<dbReference type="GO" id="GO:0005737">
    <property type="term" value="C:cytoplasm"/>
    <property type="evidence" value="ECO:0007669"/>
    <property type="project" value="TreeGrafter"/>
</dbReference>
<accession>A0A2J6RFH4</accession>
<proteinExistence type="inferred from homology"/>
<sequence length="269" mass="30589">HTHTVIFLHGREDYGTYMAEILYDTDSDGRTLPERFPSTRWVFPTAKIRFSAKRKEELNISSFPTLEREEFLSQWFDIWDVRNPDEKAHLSIPGLQESIKQIVEIIQEEARMVPMESIILGGISQGCATAILTLLSSGLGLGGYIGWCGWLPFQSSIEELDNECMGDKHEISRQVQAILQLRPGESRQIHKMLQEVMPAANEIQSPSTPTINTPIFLAHSQDDKTVPFELGNEMSQVMKRLGFDVTWKSYKDGGHWIHPEHGLDDMSAF</sequence>
<protein>
    <submittedName>
        <fullName evidence="3">Alpha/beta-hydrolase</fullName>
    </submittedName>
</protein>
<dbReference type="PANTHER" id="PTHR10655">
    <property type="entry name" value="LYSOPHOSPHOLIPASE-RELATED"/>
    <property type="match status" value="1"/>
</dbReference>
<reference evidence="3 4" key="1">
    <citation type="submission" date="2016-04" db="EMBL/GenBank/DDBJ databases">
        <title>A degradative enzymes factory behind the ericoid mycorrhizal symbiosis.</title>
        <authorList>
            <consortium name="DOE Joint Genome Institute"/>
            <person name="Martino E."/>
            <person name="Morin E."/>
            <person name="Grelet G."/>
            <person name="Kuo A."/>
            <person name="Kohler A."/>
            <person name="Daghino S."/>
            <person name="Barry K."/>
            <person name="Choi C."/>
            <person name="Cichocki N."/>
            <person name="Clum A."/>
            <person name="Copeland A."/>
            <person name="Hainaut M."/>
            <person name="Haridas S."/>
            <person name="Labutti K."/>
            <person name="Lindquist E."/>
            <person name="Lipzen A."/>
            <person name="Khouja H.-R."/>
            <person name="Murat C."/>
            <person name="Ohm R."/>
            <person name="Olson A."/>
            <person name="Spatafora J."/>
            <person name="Veneault-Fourrey C."/>
            <person name="Henrissat B."/>
            <person name="Grigoriev I."/>
            <person name="Martin F."/>
            <person name="Perotto S."/>
        </authorList>
    </citation>
    <scope>NUCLEOTIDE SEQUENCE [LARGE SCALE GENOMIC DNA]</scope>
    <source>
        <strain evidence="3 4">F</strain>
    </source>
</reference>
<evidence type="ECO:0000259" key="2">
    <source>
        <dbReference type="Pfam" id="PF02230"/>
    </source>
</evidence>